<accession>A0ABR9WLJ9</accession>
<evidence type="ECO:0000313" key="2">
    <source>
        <dbReference type="EMBL" id="MBE9466307.1"/>
    </source>
</evidence>
<dbReference type="Gene3D" id="2.60.40.10">
    <property type="entry name" value="Immunoglobulins"/>
    <property type="match status" value="1"/>
</dbReference>
<dbReference type="EMBL" id="JACYGY010000002">
    <property type="protein sequence ID" value="MBE9466307.1"/>
    <property type="molecule type" value="Genomic_DNA"/>
</dbReference>
<reference evidence="3" key="1">
    <citation type="submission" date="2023-07" db="EMBL/GenBank/DDBJ databases">
        <title>Dyadobacter sp. nov 'subterranea' isolated from contaminted grondwater.</title>
        <authorList>
            <person name="Szabo I."/>
            <person name="Al-Omari J."/>
            <person name="Szerdahelyi S.G."/>
            <person name="Rado J."/>
        </authorList>
    </citation>
    <scope>NUCLEOTIDE SEQUENCE [LARGE SCALE GENOMIC DNA]</scope>
    <source>
        <strain evidence="3">UP-52</strain>
    </source>
</reference>
<dbReference type="InterPro" id="IPR013783">
    <property type="entry name" value="Ig-like_fold"/>
</dbReference>
<proteinExistence type="predicted"/>
<feature type="domain" description="Secretion system C-terminal sorting" evidence="1">
    <location>
        <begin position="405"/>
        <end position="477"/>
    </location>
</feature>
<dbReference type="InterPro" id="IPR026444">
    <property type="entry name" value="Secre_tail"/>
</dbReference>
<comment type="caution">
    <text evidence="2">The sequence shown here is derived from an EMBL/GenBank/DDBJ whole genome shotgun (WGS) entry which is preliminary data.</text>
</comment>
<evidence type="ECO:0000259" key="1">
    <source>
        <dbReference type="Pfam" id="PF18962"/>
    </source>
</evidence>
<dbReference type="Proteomes" id="UP000634134">
    <property type="component" value="Unassembled WGS sequence"/>
</dbReference>
<dbReference type="NCBIfam" id="NF033208">
    <property type="entry name" value="choice_anch_E"/>
    <property type="match status" value="1"/>
</dbReference>
<dbReference type="RefSeq" id="WP_194124539.1">
    <property type="nucleotide sequence ID" value="NZ_JACYGY010000002.1"/>
</dbReference>
<protein>
    <submittedName>
        <fullName evidence="2">T9SS type A sorting domain-containing protein</fullName>
    </submittedName>
</protein>
<keyword evidence="3" id="KW-1185">Reference proteome</keyword>
<gene>
    <name evidence="2" type="ORF">IEE83_30940</name>
</gene>
<name>A0ABR9WLJ9_9BACT</name>
<dbReference type="Pfam" id="PF18962">
    <property type="entry name" value="Por_Secre_tail"/>
    <property type="match status" value="1"/>
</dbReference>
<dbReference type="NCBIfam" id="TIGR04183">
    <property type="entry name" value="Por_Secre_tail"/>
    <property type="match status" value="1"/>
</dbReference>
<evidence type="ECO:0000313" key="3">
    <source>
        <dbReference type="Proteomes" id="UP000634134"/>
    </source>
</evidence>
<organism evidence="2 3">
    <name type="scientific">Dyadobacter subterraneus</name>
    <dbReference type="NCBI Taxonomy" id="2773304"/>
    <lineage>
        <taxon>Bacteria</taxon>
        <taxon>Pseudomonadati</taxon>
        <taxon>Bacteroidota</taxon>
        <taxon>Cytophagia</taxon>
        <taxon>Cytophagales</taxon>
        <taxon>Spirosomataceae</taxon>
        <taxon>Dyadobacter</taxon>
    </lineage>
</organism>
<sequence length="479" mass="50777">MSQTLPVLPSPDFSGNHDAQITGTVTIEGTKTLPGILARLTRVVSGGDNIIVSYAISDANGKFTLSGRSGVSYIVNYEFPTSGFTAKTVNPSAAFVASAGENTAPDGGLTLTRNTNTITNCNVSVPTLTPFTTQSVTVDKAIPINSLATLSSVQVFSSALVANPTIVVSTTTTSQIQKLIIGASVKIGNPFSAATLSNLVTTKVFANDEDENADNQNPIDIAAGTSLSYFDITSGKTSTTNIAAFNPNYIGTGTITFPISGTASKTITNSGGNTSSQEVTNALGGVCLIYTYTIDPLPVTLASFSAKVQPSEATKSVVLNWTTTQEKNSDYFDIQHSTDAKQWNVLGKVQAGNESSEIKRYDFTDTDPKNSTNYYRLKMVDKDGTFAYSRIESVSIDGKDLAVTLFPNPVSNELFVQDVSNQSVKELSIFNSNGQIVQQANSISPTKGINVEGLSNGLYIVKVLRTDGTQNSNKIVIRH</sequence>